<evidence type="ECO:0000256" key="4">
    <source>
        <dbReference type="ARBA" id="ARBA00022525"/>
    </source>
</evidence>
<feature type="domain" description="TGF-beta family profile" evidence="12">
    <location>
        <begin position="245"/>
        <end position="364"/>
    </location>
</feature>
<dbReference type="InterPro" id="IPR029034">
    <property type="entry name" value="Cystine-knot_cytokine"/>
</dbReference>
<keyword evidence="3" id="KW-0217">Developmental protein</keyword>
<dbReference type="PANTHER" id="PTHR11848:SF263">
    <property type="entry name" value="PROTEIN DECAPENTAPLEGIC"/>
    <property type="match status" value="1"/>
</dbReference>
<reference evidence="13" key="1">
    <citation type="submission" date="2015-12" db="EMBL/GenBank/DDBJ databases">
        <title>De novo transcriptome assembly of four potential Pierce s Disease insect vectors from Arizona vineyards.</title>
        <authorList>
            <person name="Tassone E.E."/>
        </authorList>
    </citation>
    <scope>NUCLEOTIDE SEQUENCE</scope>
</reference>
<dbReference type="Gene3D" id="2.60.120.970">
    <property type="match status" value="1"/>
</dbReference>
<evidence type="ECO:0000256" key="7">
    <source>
        <dbReference type="ARBA" id="ARBA00023030"/>
    </source>
</evidence>
<proteinExistence type="inferred from homology"/>
<feature type="chain" id="PRO_5008581673" description="TGF-beta family profile domain-containing protein" evidence="11">
    <location>
        <begin position="23"/>
        <end position="364"/>
    </location>
</feature>
<dbReference type="FunFam" id="2.10.90.10:FF:000103">
    <property type="entry name" value="Bone morphogenetic protein 16"/>
    <property type="match status" value="1"/>
</dbReference>
<dbReference type="Pfam" id="PF00688">
    <property type="entry name" value="TGFb_propeptide"/>
    <property type="match status" value="1"/>
</dbReference>
<dbReference type="InterPro" id="IPR017948">
    <property type="entry name" value="TGFb_CS"/>
</dbReference>
<dbReference type="InterPro" id="IPR015615">
    <property type="entry name" value="TGF-beta-rel"/>
</dbReference>
<dbReference type="Pfam" id="PF00019">
    <property type="entry name" value="TGF_beta"/>
    <property type="match status" value="1"/>
</dbReference>
<dbReference type="PROSITE" id="PS00250">
    <property type="entry name" value="TGF_BETA_1"/>
    <property type="match status" value="1"/>
</dbReference>
<keyword evidence="4" id="KW-0964">Secreted</keyword>
<dbReference type="GO" id="GO:0030154">
    <property type="term" value="P:cell differentiation"/>
    <property type="evidence" value="ECO:0007669"/>
    <property type="project" value="UniProtKB-KW"/>
</dbReference>
<evidence type="ECO:0000259" key="12">
    <source>
        <dbReference type="PROSITE" id="PS51362"/>
    </source>
</evidence>
<dbReference type="AlphaFoldDB" id="A0A1B6DZH3"/>
<dbReference type="GO" id="GO:0051240">
    <property type="term" value="P:positive regulation of multicellular organismal process"/>
    <property type="evidence" value="ECO:0007669"/>
    <property type="project" value="UniProtKB-ARBA"/>
</dbReference>
<keyword evidence="7 10" id="KW-0339">Growth factor</keyword>
<name>A0A1B6DZH3_9HEMI</name>
<dbReference type="PRINTS" id="PR00669">
    <property type="entry name" value="INHIBINA"/>
</dbReference>
<dbReference type="Gene3D" id="2.10.90.10">
    <property type="entry name" value="Cystine-knot cytokines"/>
    <property type="match status" value="1"/>
</dbReference>
<evidence type="ECO:0000256" key="8">
    <source>
        <dbReference type="ARBA" id="ARBA00023157"/>
    </source>
</evidence>
<keyword evidence="5 11" id="KW-0732">Signal</keyword>
<dbReference type="SMART" id="SM00204">
    <property type="entry name" value="TGFB"/>
    <property type="match status" value="1"/>
</dbReference>
<dbReference type="EMBL" id="GEDC01006216">
    <property type="protein sequence ID" value="JAS31082.1"/>
    <property type="molecule type" value="Transcribed_RNA"/>
</dbReference>
<dbReference type="PROSITE" id="PS51362">
    <property type="entry name" value="TGF_BETA_2"/>
    <property type="match status" value="1"/>
</dbReference>
<comment type="subcellular location">
    <subcellularLocation>
        <location evidence="1">Secreted</location>
    </subcellularLocation>
</comment>
<evidence type="ECO:0000256" key="11">
    <source>
        <dbReference type="SAM" id="SignalP"/>
    </source>
</evidence>
<keyword evidence="9" id="KW-0325">Glycoprotein</keyword>
<evidence type="ECO:0000256" key="10">
    <source>
        <dbReference type="RuleBase" id="RU000354"/>
    </source>
</evidence>
<evidence type="ECO:0000256" key="9">
    <source>
        <dbReference type="ARBA" id="ARBA00023180"/>
    </source>
</evidence>
<evidence type="ECO:0000256" key="5">
    <source>
        <dbReference type="ARBA" id="ARBA00022729"/>
    </source>
</evidence>
<keyword evidence="8" id="KW-1015">Disulfide bond</keyword>
<evidence type="ECO:0000256" key="2">
    <source>
        <dbReference type="ARBA" id="ARBA00006656"/>
    </source>
</evidence>
<gene>
    <name evidence="13" type="ORF">g.1982</name>
    <name evidence="14" type="ORF">g.1983</name>
</gene>
<comment type="similarity">
    <text evidence="2 10">Belongs to the TGF-beta family.</text>
</comment>
<dbReference type="EMBL" id="GEDC01005432">
    <property type="protein sequence ID" value="JAS31866.1"/>
    <property type="molecule type" value="Transcribed_RNA"/>
</dbReference>
<dbReference type="SUPFAM" id="SSF57501">
    <property type="entry name" value="Cystine-knot cytokines"/>
    <property type="match status" value="1"/>
</dbReference>
<evidence type="ECO:0000256" key="1">
    <source>
        <dbReference type="ARBA" id="ARBA00004613"/>
    </source>
</evidence>
<dbReference type="GO" id="GO:0005125">
    <property type="term" value="F:cytokine activity"/>
    <property type="evidence" value="ECO:0007669"/>
    <property type="project" value="TreeGrafter"/>
</dbReference>
<keyword evidence="6" id="KW-0221">Differentiation</keyword>
<protein>
    <recommendedName>
        <fullName evidence="12">TGF-beta family profile domain-containing protein</fullName>
    </recommendedName>
</protein>
<sequence>MRGLLMVLPVLTLLTLPPCLQAGSDSAAEANLLSLFGLGKRPRVDRRKAIIPPAMLELYRKQTDQDMQSSTLPLPGRHTRSANTVRSFTHTESSIDGRFSRHDRFRLHFNTSSLPQGEKLTAAELRLSALPPASRSTRLQRVLVHDIVRPGVRGKAEPLLRLIDTRYVDAEAVVLDVLPATERWAQEPDHNHGLLIIVEGAKEKSHVRLKRAVEVEDWTTVQPVLFVYLDDGKNKQASLEEMLTRRKRASVRKHKRKDGRNNCRRHNLYVDFVEVGWNDWIVAPPGYDAYYCAGECPFPLADHLNSTNHAIVQTLIHSVNPSTVPPACCVPTALSAISMLYLDEENKVVLKNYQDMAVLGCGCR</sequence>
<dbReference type="InterPro" id="IPR001839">
    <property type="entry name" value="TGF-b_C"/>
</dbReference>
<organism evidence="13">
    <name type="scientific">Clastoptera arizonana</name>
    <name type="common">Arizona spittle bug</name>
    <dbReference type="NCBI Taxonomy" id="38151"/>
    <lineage>
        <taxon>Eukaryota</taxon>
        <taxon>Metazoa</taxon>
        <taxon>Ecdysozoa</taxon>
        <taxon>Arthropoda</taxon>
        <taxon>Hexapoda</taxon>
        <taxon>Insecta</taxon>
        <taxon>Pterygota</taxon>
        <taxon>Neoptera</taxon>
        <taxon>Paraneoptera</taxon>
        <taxon>Hemiptera</taxon>
        <taxon>Auchenorrhyncha</taxon>
        <taxon>Cercopoidea</taxon>
        <taxon>Clastopteridae</taxon>
        <taxon>Clastoptera</taxon>
    </lineage>
</organism>
<dbReference type="GO" id="GO:0005615">
    <property type="term" value="C:extracellular space"/>
    <property type="evidence" value="ECO:0007669"/>
    <property type="project" value="TreeGrafter"/>
</dbReference>
<evidence type="ECO:0000313" key="14">
    <source>
        <dbReference type="EMBL" id="JAS31866.1"/>
    </source>
</evidence>
<evidence type="ECO:0000256" key="6">
    <source>
        <dbReference type="ARBA" id="ARBA00022782"/>
    </source>
</evidence>
<feature type="signal peptide" evidence="11">
    <location>
        <begin position="1"/>
        <end position="22"/>
    </location>
</feature>
<evidence type="ECO:0000313" key="13">
    <source>
        <dbReference type="EMBL" id="JAS31082.1"/>
    </source>
</evidence>
<dbReference type="PANTHER" id="PTHR11848">
    <property type="entry name" value="TGF-BETA FAMILY"/>
    <property type="match status" value="1"/>
</dbReference>
<dbReference type="CDD" id="cd13760">
    <property type="entry name" value="TGF_beta_BMP2_like"/>
    <property type="match status" value="1"/>
</dbReference>
<accession>A0A1B6DZH3</accession>
<evidence type="ECO:0000256" key="3">
    <source>
        <dbReference type="ARBA" id="ARBA00022473"/>
    </source>
</evidence>
<dbReference type="InterPro" id="IPR001111">
    <property type="entry name" value="TGF-b_propeptide"/>
</dbReference>
<dbReference type="GO" id="GO:0051094">
    <property type="term" value="P:positive regulation of developmental process"/>
    <property type="evidence" value="ECO:0007669"/>
    <property type="project" value="UniProtKB-ARBA"/>
</dbReference>
<dbReference type="GO" id="GO:0008083">
    <property type="term" value="F:growth factor activity"/>
    <property type="evidence" value="ECO:0007669"/>
    <property type="project" value="UniProtKB-KW"/>
</dbReference>